<dbReference type="Pfam" id="PF04608">
    <property type="entry name" value="PgpA"/>
    <property type="match status" value="1"/>
</dbReference>
<keyword evidence="1" id="KW-0812">Transmembrane</keyword>
<feature type="domain" description="YutG/PgpA" evidence="2">
    <location>
        <begin position="12"/>
        <end position="147"/>
    </location>
</feature>
<dbReference type="AlphaFoldDB" id="A0A345ZC54"/>
<dbReference type="Proteomes" id="UP000254834">
    <property type="component" value="Chromosome"/>
</dbReference>
<keyword evidence="1" id="KW-0472">Membrane</keyword>
<feature type="transmembrane region" description="Helical" evidence="1">
    <location>
        <begin position="35"/>
        <end position="62"/>
    </location>
</feature>
<accession>A0A345ZC54</accession>
<evidence type="ECO:0000313" key="3">
    <source>
        <dbReference type="EMBL" id="AXK60871.1"/>
    </source>
</evidence>
<protein>
    <submittedName>
        <fullName evidence="3">Phosphatidylglycerophosphatase A</fullName>
    </submittedName>
</protein>
<gene>
    <name evidence="3" type="ORF">C0J27_03950</name>
</gene>
<reference evidence="3 4" key="1">
    <citation type="submission" date="2017-12" db="EMBL/GenBank/DDBJ databases">
        <title>Chromulinavorax destructans is a abundant pathogen of dominant heterotrophic picoflagllates.</title>
        <authorList>
            <person name="Deeg C.M."/>
            <person name="Zimmer M."/>
            <person name="Suttle C.A."/>
        </authorList>
    </citation>
    <scope>NUCLEOTIDE SEQUENCE [LARGE SCALE GENOMIC DNA]</scope>
    <source>
        <strain evidence="3 4">SeV1</strain>
    </source>
</reference>
<dbReference type="InterPro" id="IPR036681">
    <property type="entry name" value="PgpA-like_sf"/>
</dbReference>
<keyword evidence="4" id="KW-1185">Reference proteome</keyword>
<proteinExistence type="predicted"/>
<dbReference type="GO" id="GO:0008962">
    <property type="term" value="F:phosphatidylglycerophosphatase activity"/>
    <property type="evidence" value="ECO:0007669"/>
    <property type="project" value="InterPro"/>
</dbReference>
<dbReference type="EMBL" id="CP025544">
    <property type="protein sequence ID" value="AXK60871.1"/>
    <property type="molecule type" value="Genomic_DNA"/>
</dbReference>
<dbReference type="GO" id="GO:0006629">
    <property type="term" value="P:lipid metabolic process"/>
    <property type="evidence" value="ECO:0007669"/>
    <property type="project" value="InterPro"/>
</dbReference>
<evidence type="ECO:0000259" key="2">
    <source>
        <dbReference type="Pfam" id="PF04608"/>
    </source>
</evidence>
<name>A0A345ZC54_9BACT</name>
<evidence type="ECO:0000256" key="1">
    <source>
        <dbReference type="SAM" id="Phobius"/>
    </source>
</evidence>
<feature type="transmembrane region" description="Helical" evidence="1">
    <location>
        <begin position="82"/>
        <end position="106"/>
    </location>
</feature>
<keyword evidence="1" id="KW-1133">Transmembrane helix</keyword>
<evidence type="ECO:0000313" key="4">
    <source>
        <dbReference type="Proteomes" id="UP000254834"/>
    </source>
</evidence>
<dbReference type="CDD" id="cd06971">
    <property type="entry name" value="PgpA"/>
    <property type="match status" value="1"/>
</dbReference>
<dbReference type="InterPro" id="IPR026037">
    <property type="entry name" value="PgpA"/>
</dbReference>
<dbReference type="SUPFAM" id="SSF101307">
    <property type="entry name" value="YutG-like"/>
    <property type="match status" value="1"/>
</dbReference>
<sequence>MAQIIMKLCTYIATLGPVGYLPAPGTMGSLATLPLVYAISSLFMLDQCIFILFFSIISYFAIKKALPYFVSHDPSHIILDEVIGCLVTFIGIDFSCQSLVVGFFLFRLFDILKPFGIKNIEKIGGAWGVILDDVIAGLFANIILRLLIV</sequence>
<dbReference type="PANTHER" id="PTHR36305:SF1">
    <property type="entry name" value="PHOSPHATIDYLGLYCEROPHOSPHATASE A"/>
    <property type="match status" value="1"/>
</dbReference>
<feature type="transmembrane region" description="Helical" evidence="1">
    <location>
        <begin position="126"/>
        <end position="148"/>
    </location>
</feature>
<dbReference type="OrthoDB" id="9804091at2"/>
<organism evidence="3 4">
    <name type="scientific">Candidatus Chromulinivorax destructor</name>
    <dbReference type="NCBI Taxonomy" id="2066483"/>
    <lineage>
        <taxon>Bacteria</taxon>
        <taxon>Candidatus Babelota</taxon>
        <taxon>Candidatus Babeliae</taxon>
        <taxon>Candidatus Babeliales</taxon>
        <taxon>Candidatus Chromulinivoraceae</taxon>
        <taxon>Candidatus Chromulinivorax</taxon>
    </lineage>
</organism>
<dbReference type="KEGG" id="cdes:C0J27_03950"/>
<dbReference type="PANTHER" id="PTHR36305">
    <property type="entry name" value="PHOSPHATIDYLGLYCEROPHOSPHATASE A"/>
    <property type="match status" value="1"/>
</dbReference>
<dbReference type="PIRSF" id="PIRSF006162">
    <property type="entry name" value="PgpA"/>
    <property type="match status" value="1"/>
</dbReference>
<dbReference type="InterPro" id="IPR007686">
    <property type="entry name" value="YutG/PgpA"/>
</dbReference>